<dbReference type="STRING" id="1548547.BA177_01190"/>
<protein>
    <recommendedName>
        <fullName evidence="2">Transglycosylase SLT domain-containing protein</fullName>
    </recommendedName>
</protein>
<dbReference type="OrthoDB" id="9808681at2"/>
<keyword evidence="4" id="KW-1185">Reference proteome</keyword>
<feature type="domain" description="Transglycosylase SLT" evidence="2">
    <location>
        <begin position="22"/>
        <end position="135"/>
    </location>
</feature>
<dbReference type="EMBL" id="CP016268">
    <property type="protein sequence ID" value="ANO52897.1"/>
    <property type="molecule type" value="Genomic_DNA"/>
</dbReference>
<reference evidence="3 4" key="1">
    <citation type="submission" date="2016-06" db="EMBL/GenBank/DDBJ databases">
        <title>Complete genome sequence of a deep-branching marine Gamma Proteobacterium Woeseia oceani type strain XK5.</title>
        <authorList>
            <person name="Mu D."/>
            <person name="Du Z."/>
        </authorList>
    </citation>
    <scope>NUCLEOTIDE SEQUENCE [LARGE SCALE GENOMIC DNA]</scope>
    <source>
        <strain evidence="3 4">XK5</strain>
    </source>
</reference>
<evidence type="ECO:0000313" key="3">
    <source>
        <dbReference type="EMBL" id="ANO52897.1"/>
    </source>
</evidence>
<dbReference type="Pfam" id="PF01464">
    <property type="entry name" value="SLT"/>
    <property type="match status" value="1"/>
</dbReference>
<dbReference type="AlphaFoldDB" id="A0A193LK58"/>
<dbReference type="SUPFAM" id="SSF53955">
    <property type="entry name" value="Lysozyme-like"/>
    <property type="match status" value="1"/>
</dbReference>
<feature type="signal peptide" evidence="1">
    <location>
        <begin position="1"/>
        <end position="21"/>
    </location>
</feature>
<organism evidence="3 4">
    <name type="scientific">Woeseia oceani</name>
    <dbReference type="NCBI Taxonomy" id="1548547"/>
    <lineage>
        <taxon>Bacteria</taxon>
        <taxon>Pseudomonadati</taxon>
        <taxon>Pseudomonadota</taxon>
        <taxon>Gammaproteobacteria</taxon>
        <taxon>Woeseiales</taxon>
        <taxon>Woeseiaceae</taxon>
        <taxon>Woeseia</taxon>
    </lineage>
</organism>
<dbReference type="Proteomes" id="UP000092695">
    <property type="component" value="Chromosome"/>
</dbReference>
<evidence type="ECO:0000313" key="4">
    <source>
        <dbReference type="Proteomes" id="UP000092695"/>
    </source>
</evidence>
<proteinExistence type="predicted"/>
<dbReference type="RefSeq" id="WP_068618689.1">
    <property type="nucleotide sequence ID" value="NZ_CP016268.1"/>
</dbReference>
<evidence type="ECO:0000256" key="1">
    <source>
        <dbReference type="SAM" id="SignalP"/>
    </source>
</evidence>
<accession>A0A193LK58</accession>
<sequence>MLVARFVVSLGMVLLAESLYADCFDAAAERHRVPANLLRAIACVESNFESHAVNHNSNGSTDYGVMQINSLWLAELRPFGIERDHLWDWCANIHVGAWVLAQKIETAGYTWRAIGAYNAGLKNTPLRERLRYEYAEKVYRVVERGC</sequence>
<gene>
    <name evidence="3" type="ORF">BA177_01190</name>
</gene>
<dbReference type="KEGG" id="woc:BA177_01190"/>
<feature type="chain" id="PRO_5008260367" description="Transglycosylase SLT domain-containing protein" evidence="1">
    <location>
        <begin position="22"/>
        <end position="146"/>
    </location>
</feature>
<name>A0A193LK58_9GAMM</name>
<dbReference type="CDD" id="cd13400">
    <property type="entry name" value="LT_IagB-like"/>
    <property type="match status" value="1"/>
</dbReference>
<dbReference type="Gene3D" id="1.10.530.10">
    <property type="match status" value="1"/>
</dbReference>
<evidence type="ECO:0000259" key="2">
    <source>
        <dbReference type="Pfam" id="PF01464"/>
    </source>
</evidence>
<keyword evidence="1" id="KW-0732">Signal</keyword>
<dbReference type="InterPro" id="IPR008258">
    <property type="entry name" value="Transglycosylase_SLT_dom_1"/>
</dbReference>
<dbReference type="InterPro" id="IPR023346">
    <property type="entry name" value="Lysozyme-like_dom_sf"/>
</dbReference>